<keyword evidence="4" id="KW-0547">Nucleotide-binding</keyword>
<dbReference type="PANTHER" id="PTHR24346">
    <property type="entry name" value="MAP/MICROTUBULE AFFINITY-REGULATING KINASE"/>
    <property type="match status" value="1"/>
</dbReference>
<evidence type="ECO:0000256" key="2">
    <source>
        <dbReference type="ARBA" id="ARBA00022527"/>
    </source>
</evidence>
<evidence type="ECO:0000313" key="9">
    <source>
        <dbReference type="Proteomes" id="UP001215280"/>
    </source>
</evidence>
<organism evidence="8 9">
    <name type="scientific">Mycena maculata</name>
    <dbReference type="NCBI Taxonomy" id="230809"/>
    <lineage>
        <taxon>Eukaryota</taxon>
        <taxon>Fungi</taxon>
        <taxon>Dikarya</taxon>
        <taxon>Basidiomycota</taxon>
        <taxon>Agaricomycotina</taxon>
        <taxon>Agaricomycetes</taxon>
        <taxon>Agaricomycetidae</taxon>
        <taxon>Agaricales</taxon>
        <taxon>Marasmiineae</taxon>
        <taxon>Mycenaceae</taxon>
        <taxon>Mycena</taxon>
    </lineage>
</organism>
<dbReference type="PROSITE" id="PS50011">
    <property type="entry name" value="PROTEIN_KINASE_DOM"/>
    <property type="match status" value="1"/>
</dbReference>
<protein>
    <recommendedName>
        <fullName evidence="7">Protein kinase domain-containing protein</fullName>
    </recommendedName>
</protein>
<sequence>MGTVPTSDQRHPHFEPDEPGSLTINDIYWRDLAPWLEECGYMLRPRFRPGWIPSWKLKGTGGPVMVHEDAQGSLRHQIIDAVRMRDGLVVVLKRIQKDDHPHEVAIHSFLTSEPLASDPKNHCVPLLEVLEPPSLPGTQLLVMKLLRMYEDPHFDTVGEAVDYFRQIFEGVQFMHKHLVAHRDCGSGNIMMDGQHLYPNGFHPTFQWLNMDHSARAKHTTRTRAPPKYYLIDFGISVRFSPDSLPRTEVPIKGADRTVPEFEGDGCLDPLDPFATDVYYLGNMIREDFLDGQYEEDRPDHEGLEGFEFMRPLVNDMVKRNPEERPKIDEVVERFEKIVSRLSTWKLRSRVQGKMHYTLLSIPSIVRHWRRRISFMIKGVPPIPSYREIN</sequence>
<evidence type="ECO:0000256" key="3">
    <source>
        <dbReference type="ARBA" id="ARBA00022679"/>
    </source>
</evidence>
<dbReference type="GO" id="GO:0005737">
    <property type="term" value="C:cytoplasm"/>
    <property type="evidence" value="ECO:0007669"/>
    <property type="project" value="TreeGrafter"/>
</dbReference>
<accession>A0AAD7KBT4</accession>
<dbReference type="GO" id="GO:0004674">
    <property type="term" value="F:protein serine/threonine kinase activity"/>
    <property type="evidence" value="ECO:0007669"/>
    <property type="project" value="UniProtKB-KW"/>
</dbReference>
<evidence type="ECO:0000256" key="4">
    <source>
        <dbReference type="ARBA" id="ARBA00022741"/>
    </source>
</evidence>
<dbReference type="EMBL" id="JARJLG010000003">
    <property type="protein sequence ID" value="KAJ7782455.1"/>
    <property type="molecule type" value="Genomic_DNA"/>
</dbReference>
<comment type="caution">
    <text evidence="8">The sequence shown here is derived from an EMBL/GenBank/DDBJ whole genome shotgun (WGS) entry which is preliminary data.</text>
</comment>
<keyword evidence="3" id="KW-0808">Transferase</keyword>
<keyword evidence="5" id="KW-0418">Kinase</keyword>
<evidence type="ECO:0000259" key="7">
    <source>
        <dbReference type="PROSITE" id="PS50011"/>
    </source>
</evidence>
<name>A0AAD7KBT4_9AGAR</name>
<evidence type="ECO:0000313" key="8">
    <source>
        <dbReference type="EMBL" id="KAJ7782455.1"/>
    </source>
</evidence>
<dbReference type="Gene3D" id="1.10.510.10">
    <property type="entry name" value="Transferase(Phosphotransferase) domain 1"/>
    <property type="match status" value="1"/>
</dbReference>
<comment type="similarity">
    <text evidence="1">Belongs to the protein kinase superfamily. CAMK Ser/Thr protein kinase family. NIM1 subfamily.</text>
</comment>
<dbReference type="Proteomes" id="UP001215280">
    <property type="component" value="Unassembled WGS sequence"/>
</dbReference>
<keyword evidence="2" id="KW-0723">Serine/threonine-protein kinase</keyword>
<evidence type="ECO:0000256" key="5">
    <source>
        <dbReference type="ARBA" id="ARBA00022777"/>
    </source>
</evidence>
<dbReference type="AlphaFoldDB" id="A0AAD7KBT4"/>
<dbReference type="GO" id="GO:0035556">
    <property type="term" value="P:intracellular signal transduction"/>
    <property type="evidence" value="ECO:0007669"/>
    <property type="project" value="TreeGrafter"/>
</dbReference>
<dbReference type="GO" id="GO:0005524">
    <property type="term" value="F:ATP binding"/>
    <property type="evidence" value="ECO:0007669"/>
    <property type="project" value="UniProtKB-KW"/>
</dbReference>
<dbReference type="InterPro" id="IPR000719">
    <property type="entry name" value="Prot_kinase_dom"/>
</dbReference>
<evidence type="ECO:0000256" key="1">
    <source>
        <dbReference type="ARBA" id="ARBA00010791"/>
    </source>
</evidence>
<dbReference type="SMART" id="SM00220">
    <property type="entry name" value="S_TKc"/>
    <property type="match status" value="1"/>
</dbReference>
<reference evidence="8" key="1">
    <citation type="submission" date="2023-03" db="EMBL/GenBank/DDBJ databases">
        <title>Massive genome expansion in bonnet fungi (Mycena s.s.) driven by repeated elements and novel gene families across ecological guilds.</title>
        <authorList>
            <consortium name="Lawrence Berkeley National Laboratory"/>
            <person name="Harder C.B."/>
            <person name="Miyauchi S."/>
            <person name="Viragh M."/>
            <person name="Kuo A."/>
            <person name="Thoen E."/>
            <person name="Andreopoulos B."/>
            <person name="Lu D."/>
            <person name="Skrede I."/>
            <person name="Drula E."/>
            <person name="Henrissat B."/>
            <person name="Morin E."/>
            <person name="Kohler A."/>
            <person name="Barry K."/>
            <person name="LaButti K."/>
            <person name="Morin E."/>
            <person name="Salamov A."/>
            <person name="Lipzen A."/>
            <person name="Mereny Z."/>
            <person name="Hegedus B."/>
            <person name="Baldrian P."/>
            <person name="Stursova M."/>
            <person name="Weitz H."/>
            <person name="Taylor A."/>
            <person name="Grigoriev I.V."/>
            <person name="Nagy L.G."/>
            <person name="Martin F."/>
            <person name="Kauserud H."/>
        </authorList>
    </citation>
    <scope>NUCLEOTIDE SEQUENCE</scope>
    <source>
        <strain evidence="8">CBHHK188m</strain>
    </source>
</reference>
<dbReference type="SUPFAM" id="SSF56112">
    <property type="entry name" value="Protein kinase-like (PK-like)"/>
    <property type="match status" value="1"/>
</dbReference>
<keyword evidence="9" id="KW-1185">Reference proteome</keyword>
<gene>
    <name evidence="8" type="ORF">DFH07DRAFT_909280</name>
</gene>
<dbReference type="InterPro" id="IPR011009">
    <property type="entry name" value="Kinase-like_dom_sf"/>
</dbReference>
<evidence type="ECO:0000256" key="6">
    <source>
        <dbReference type="ARBA" id="ARBA00022840"/>
    </source>
</evidence>
<keyword evidence="6" id="KW-0067">ATP-binding</keyword>
<dbReference type="PANTHER" id="PTHR24346:SF82">
    <property type="entry name" value="KP78A-RELATED"/>
    <property type="match status" value="1"/>
</dbReference>
<proteinExistence type="inferred from homology"/>
<feature type="domain" description="Protein kinase" evidence="7">
    <location>
        <begin position="1"/>
        <end position="338"/>
    </location>
</feature>